<comment type="caution">
    <text evidence="2">The sequence shown here is derived from an EMBL/GenBank/DDBJ whole genome shotgun (WGS) entry which is preliminary data.</text>
</comment>
<keyword evidence="3" id="KW-1185">Reference proteome</keyword>
<dbReference type="EMBL" id="CABDUW010002020">
    <property type="protein sequence ID" value="VTJ85080.1"/>
    <property type="molecule type" value="Genomic_DNA"/>
</dbReference>
<feature type="region of interest" description="Disordered" evidence="1">
    <location>
        <begin position="52"/>
        <end position="73"/>
    </location>
</feature>
<reference evidence="2" key="1">
    <citation type="submission" date="2019-04" db="EMBL/GenBank/DDBJ databases">
        <authorList>
            <person name="Alioto T."/>
            <person name="Alioto T."/>
        </authorList>
    </citation>
    <scope>NUCLEOTIDE SEQUENCE [LARGE SCALE GENOMIC DNA]</scope>
</reference>
<accession>A0A5E4CUW3</accession>
<dbReference type="AlphaFoldDB" id="A0A5E4CUW3"/>
<protein>
    <submittedName>
        <fullName evidence="2">Uncharacterized protein</fullName>
    </submittedName>
</protein>
<gene>
    <name evidence="2" type="ORF">MONAX_5E007777</name>
</gene>
<feature type="non-terminal residue" evidence="2">
    <location>
        <position position="73"/>
    </location>
</feature>
<evidence type="ECO:0000256" key="1">
    <source>
        <dbReference type="SAM" id="MobiDB-lite"/>
    </source>
</evidence>
<name>A0A5E4CUW3_MARMO</name>
<organism evidence="2 3">
    <name type="scientific">Marmota monax</name>
    <name type="common">Woodchuck</name>
    <dbReference type="NCBI Taxonomy" id="9995"/>
    <lineage>
        <taxon>Eukaryota</taxon>
        <taxon>Metazoa</taxon>
        <taxon>Chordata</taxon>
        <taxon>Craniata</taxon>
        <taxon>Vertebrata</taxon>
        <taxon>Euteleostomi</taxon>
        <taxon>Mammalia</taxon>
        <taxon>Eutheria</taxon>
        <taxon>Euarchontoglires</taxon>
        <taxon>Glires</taxon>
        <taxon>Rodentia</taxon>
        <taxon>Sciuromorpha</taxon>
        <taxon>Sciuridae</taxon>
        <taxon>Xerinae</taxon>
        <taxon>Marmotini</taxon>
        <taxon>Marmota</taxon>
    </lineage>
</organism>
<dbReference type="Proteomes" id="UP000335636">
    <property type="component" value="Unassembled WGS sequence"/>
</dbReference>
<evidence type="ECO:0000313" key="3">
    <source>
        <dbReference type="Proteomes" id="UP000335636"/>
    </source>
</evidence>
<sequence length="73" mass="7779">MPRPCVTCRSRAQASIKRLRTEHLHPFTSQGVHGLCASCDLLLNTRLPRCPVSRASSSASPLPSAPPSALKSA</sequence>
<proteinExistence type="predicted"/>
<evidence type="ECO:0000313" key="2">
    <source>
        <dbReference type="EMBL" id="VTJ85080.1"/>
    </source>
</evidence>